<keyword evidence="5 9" id="KW-0732">Signal</keyword>
<dbReference type="Gene3D" id="1.20.1250.10">
    <property type="match status" value="1"/>
</dbReference>
<evidence type="ECO:0000256" key="4">
    <source>
        <dbReference type="ARBA" id="ARBA00022525"/>
    </source>
</evidence>
<dbReference type="GO" id="GO:0005615">
    <property type="term" value="C:extracellular space"/>
    <property type="evidence" value="ECO:0007669"/>
    <property type="project" value="UniProtKB-KW"/>
</dbReference>
<evidence type="ECO:0000256" key="5">
    <source>
        <dbReference type="ARBA" id="ARBA00022729"/>
    </source>
</evidence>
<dbReference type="InterPro" id="IPR009079">
    <property type="entry name" value="4_helix_cytokine-like_core"/>
</dbReference>
<keyword evidence="4" id="KW-0964">Secreted</keyword>
<dbReference type="InterPro" id="IPR000471">
    <property type="entry name" value="Interferon_alpha/beta/delta"/>
</dbReference>
<keyword evidence="3 8" id="KW-0202">Cytokine</keyword>
<dbReference type="GO" id="GO:0051607">
    <property type="term" value="P:defense response to virus"/>
    <property type="evidence" value="ECO:0007669"/>
    <property type="project" value="UniProtKB-KW"/>
</dbReference>
<dbReference type="OrthoDB" id="8922121at2759"/>
<comment type="subcellular location">
    <subcellularLocation>
        <location evidence="1">Secreted</location>
    </subcellularLocation>
</comment>
<feature type="chain" id="PRO_5040409555" evidence="9">
    <location>
        <begin position="22"/>
        <end position="198"/>
    </location>
</feature>
<dbReference type="SUPFAM" id="SSF47266">
    <property type="entry name" value="4-helical cytokines"/>
    <property type="match status" value="1"/>
</dbReference>
<keyword evidence="7" id="KW-1015">Disulfide bond</keyword>
<organism evidence="10 11">
    <name type="scientific">Phrynocephalus forsythii</name>
    <dbReference type="NCBI Taxonomy" id="171643"/>
    <lineage>
        <taxon>Eukaryota</taxon>
        <taxon>Metazoa</taxon>
        <taxon>Chordata</taxon>
        <taxon>Craniata</taxon>
        <taxon>Vertebrata</taxon>
        <taxon>Euteleostomi</taxon>
        <taxon>Lepidosauria</taxon>
        <taxon>Squamata</taxon>
        <taxon>Bifurcata</taxon>
        <taxon>Unidentata</taxon>
        <taxon>Episquamata</taxon>
        <taxon>Toxicofera</taxon>
        <taxon>Iguania</taxon>
        <taxon>Acrodonta</taxon>
        <taxon>Agamidae</taxon>
        <taxon>Agaminae</taxon>
        <taxon>Phrynocephalus</taxon>
    </lineage>
</organism>
<dbReference type="Pfam" id="PF00143">
    <property type="entry name" value="Interferon"/>
    <property type="match status" value="1"/>
</dbReference>
<dbReference type="PANTHER" id="PTHR11691:SF73">
    <property type="entry name" value="INTERFERON BETA"/>
    <property type="match status" value="1"/>
</dbReference>
<dbReference type="EMBL" id="JAPFRF010000004">
    <property type="protein sequence ID" value="KAJ7335434.1"/>
    <property type="molecule type" value="Genomic_DNA"/>
</dbReference>
<evidence type="ECO:0000313" key="11">
    <source>
        <dbReference type="Proteomes" id="UP001142489"/>
    </source>
</evidence>
<dbReference type="GO" id="GO:0005126">
    <property type="term" value="F:cytokine receptor binding"/>
    <property type="evidence" value="ECO:0007669"/>
    <property type="project" value="InterPro"/>
</dbReference>
<comment type="caution">
    <text evidence="10">The sequence shown here is derived from an EMBL/GenBank/DDBJ whole genome shotgun (WGS) entry which is preliminary data.</text>
</comment>
<reference evidence="10" key="1">
    <citation type="journal article" date="2023" name="DNA Res.">
        <title>Chromosome-level genome assembly of Phrynocephalus forsythii using third-generation DNA sequencing and Hi-C analysis.</title>
        <authorList>
            <person name="Qi Y."/>
            <person name="Zhao W."/>
            <person name="Zhao Y."/>
            <person name="Niu C."/>
            <person name="Cao S."/>
            <person name="Zhang Y."/>
        </authorList>
    </citation>
    <scope>NUCLEOTIDE SEQUENCE</scope>
    <source>
        <tissue evidence="10">Muscle</tissue>
    </source>
</reference>
<feature type="signal peptide" evidence="9">
    <location>
        <begin position="1"/>
        <end position="21"/>
    </location>
</feature>
<keyword evidence="11" id="KW-1185">Reference proteome</keyword>
<evidence type="ECO:0000256" key="7">
    <source>
        <dbReference type="ARBA" id="ARBA00023157"/>
    </source>
</evidence>
<dbReference type="AlphaFoldDB" id="A0A9Q0XZ15"/>
<evidence type="ECO:0000256" key="6">
    <source>
        <dbReference type="ARBA" id="ARBA00023118"/>
    </source>
</evidence>
<protein>
    <submittedName>
        <fullName evidence="10">Uncharacterized protein</fullName>
    </submittedName>
</protein>
<evidence type="ECO:0000256" key="2">
    <source>
        <dbReference type="ARBA" id="ARBA00011033"/>
    </source>
</evidence>
<dbReference type="GO" id="GO:0005125">
    <property type="term" value="F:cytokine activity"/>
    <property type="evidence" value="ECO:0007669"/>
    <property type="project" value="UniProtKB-KW"/>
</dbReference>
<dbReference type="GO" id="GO:0006955">
    <property type="term" value="P:immune response"/>
    <property type="evidence" value="ECO:0007669"/>
    <property type="project" value="UniProtKB-ARBA"/>
</dbReference>
<evidence type="ECO:0000256" key="1">
    <source>
        <dbReference type="ARBA" id="ARBA00004613"/>
    </source>
</evidence>
<gene>
    <name evidence="10" type="ORF">JRQ81_013375</name>
</gene>
<sequence>MISKAWLLHISLLAFWGEISSQGCSHLRSRLQRANKNNLELLDHKPGSTISQQCIGDIVSFSPNEDSLQNIDVSDEENAKLAVKEILQQTGHIFTQNHTQLSWDENTMRAFQAGLDQQIQNLERCLSASPRSQRMQITRLRVKRYFQKLRDLLKEKEHSQCAWEIVWIQLKAHSPMAQGDLGCHGAPKPFRFHRWPPS</sequence>
<evidence type="ECO:0000313" key="10">
    <source>
        <dbReference type="EMBL" id="KAJ7335434.1"/>
    </source>
</evidence>
<dbReference type="Proteomes" id="UP001142489">
    <property type="component" value="Unassembled WGS sequence"/>
</dbReference>
<evidence type="ECO:0000256" key="8">
    <source>
        <dbReference type="RuleBase" id="RU000436"/>
    </source>
</evidence>
<evidence type="ECO:0000256" key="9">
    <source>
        <dbReference type="SAM" id="SignalP"/>
    </source>
</evidence>
<comment type="similarity">
    <text evidence="2 8">Belongs to the alpha/beta interferon family.</text>
</comment>
<name>A0A9Q0XZ15_9SAUR</name>
<keyword evidence="6 8" id="KW-0051">Antiviral defense</keyword>
<accession>A0A9Q0XZ15</accession>
<evidence type="ECO:0000256" key="3">
    <source>
        <dbReference type="ARBA" id="ARBA00022514"/>
    </source>
</evidence>
<dbReference type="SMART" id="SM00076">
    <property type="entry name" value="IFabd"/>
    <property type="match status" value="1"/>
</dbReference>
<dbReference type="PRINTS" id="PR00266">
    <property type="entry name" value="INTERFERONAB"/>
</dbReference>
<proteinExistence type="inferred from homology"/>
<dbReference type="PANTHER" id="PTHR11691">
    <property type="entry name" value="TYPE I INTERFERON"/>
    <property type="match status" value="1"/>
</dbReference>